<name>A0A0M2UUA4_9BACT</name>
<organism evidence="3 4">
    <name type="scientific">Candidatus Brocadia fulgida</name>
    <dbReference type="NCBI Taxonomy" id="380242"/>
    <lineage>
        <taxon>Bacteria</taxon>
        <taxon>Pseudomonadati</taxon>
        <taxon>Planctomycetota</taxon>
        <taxon>Candidatus Brocadiia</taxon>
        <taxon>Candidatus Brocadiales</taxon>
        <taxon>Candidatus Brocadiaceae</taxon>
        <taxon>Candidatus Brocadia</taxon>
    </lineage>
</organism>
<feature type="compositionally biased region" description="Basic and acidic residues" evidence="2">
    <location>
        <begin position="22"/>
        <end position="38"/>
    </location>
</feature>
<gene>
    <name evidence="3" type="ORF">BROFUL_03250</name>
</gene>
<evidence type="ECO:0000256" key="2">
    <source>
        <dbReference type="SAM" id="MobiDB-lite"/>
    </source>
</evidence>
<dbReference type="InterPro" id="IPR007607">
    <property type="entry name" value="BacA/B"/>
</dbReference>
<comment type="caution">
    <text evidence="3">The sequence shown here is derived from an EMBL/GenBank/DDBJ whole genome shotgun (WGS) entry which is preliminary data.</text>
</comment>
<keyword evidence="4" id="KW-1185">Reference proteome</keyword>
<accession>A0A0M2UUA4</accession>
<evidence type="ECO:0000313" key="4">
    <source>
        <dbReference type="Proteomes" id="UP000034954"/>
    </source>
</evidence>
<proteinExistence type="inferred from homology"/>
<dbReference type="PANTHER" id="PTHR35024:SF4">
    <property type="entry name" value="POLYMER-FORMING CYTOSKELETAL PROTEIN"/>
    <property type="match status" value="1"/>
</dbReference>
<evidence type="ECO:0000256" key="1">
    <source>
        <dbReference type="ARBA" id="ARBA00044755"/>
    </source>
</evidence>
<dbReference type="Proteomes" id="UP000034954">
    <property type="component" value="Unassembled WGS sequence"/>
</dbReference>
<sequence>MGLFRKGAEEAKINDETQDESETTREIRKERKMAEEKASTLTQDVEIKGTIKFSNAMKIDGKFEGEMLTEEGELFVGKTGSVKANVKVKNAVIEGRMDGNVTATEKVELKEKAHLVGDLKARTLIIEEGVVFVGNCNVNPDGFKAENPNFKEWKKEPKKGAE</sequence>
<dbReference type="EMBL" id="LAQJ01000297">
    <property type="protein sequence ID" value="KKO18064.1"/>
    <property type="molecule type" value="Genomic_DNA"/>
</dbReference>
<dbReference type="PANTHER" id="PTHR35024">
    <property type="entry name" value="HYPOTHETICAL CYTOSOLIC PROTEIN"/>
    <property type="match status" value="1"/>
</dbReference>
<dbReference type="Pfam" id="PF04519">
    <property type="entry name" value="Bactofilin"/>
    <property type="match status" value="1"/>
</dbReference>
<feature type="region of interest" description="Disordered" evidence="2">
    <location>
        <begin position="1"/>
        <end position="40"/>
    </location>
</feature>
<reference evidence="3 4" key="1">
    <citation type="journal article" date="2013" name="BMC Microbiol.">
        <title>Identification of the type II cytochrome c maturation pathway in anammox bacteria by comparative genomics.</title>
        <authorList>
            <person name="Ferousi C."/>
            <person name="Speth D.R."/>
            <person name="Reimann J."/>
            <person name="Op den Camp H.J."/>
            <person name="Allen J.W."/>
            <person name="Keltjens J.T."/>
            <person name="Jetten M.S."/>
        </authorList>
    </citation>
    <scope>NUCLEOTIDE SEQUENCE [LARGE SCALE GENOMIC DNA]</scope>
    <source>
        <strain evidence="3">RU1</strain>
    </source>
</reference>
<dbReference type="AlphaFoldDB" id="A0A0M2UUA4"/>
<feature type="compositionally biased region" description="Basic and acidic residues" evidence="2">
    <location>
        <begin position="1"/>
        <end position="15"/>
    </location>
</feature>
<comment type="similarity">
    <text evidence="1">Belongs to the bactofilin family.</text>
</comment>
<evidence type="ECO:0000313" key="3">
    <source>
        <dbReference type="EMBL" id="KKO18064.1"/>
    </source>
</evidence>
<protein>
    <submittedName>
        <fullName evidence="3">Polymer-forming cytoskeletal</fullName>
    </submittedName>
</protein>